<evidence type="ECO:0000313" key="3">
    <source>
        <dbReference type="Proteomes" id="UP000000759"/>
    </source>
</evidence>
<dbReference type="SUPFAM" id="SSF53098">
    <property type="entry name" value="Ribonuclease H-like"/>
    <property type="match status" value="1"/>
</dbReference>
<keyword evidence="3" id="KW-1185">Reference proteome</keyword>
<evidence type="ECO:0008006" key="4">
    <source>
        <dbReference type="Google" id="ProtNLM"/>
    </source>
</evidence>
<reference evidence="3" key="2">
    <citation type="submission" date="2008-08" db="EMBL/GenBank/DDBJ databases">
        <authorList>
            <consortium name="Diatom Consortium"/>
            <person name="Grigoriev I."/>
            <person name="Grimwood J."/>
            <person name="Kuo A."/>
            <person name="Otillar R.P."/>
            <person name="Salamov A."/>
            <person name="Detter J.C."/>
            <person name="Lindquist E."/>
            <person name="Shapiro H."/>
            <person name="Lucas S."/>
            <person name="Glavina del Rio T."/>
            <person name="Pitluck S."/>
            <person name="Rokhsar D."/>
            <person name="Bowler C."/>
        </authorList>
    </citation>
    <scope>GENOME REANNOTATION</scope>
    <source>
        <strain evidence="3">CCAP 1055/1</strain>
    </source>
</reference>
<dbReference type="InterPro" id="IPR036397">
    <property type="entry name" value="RNaseH_sf"/>
</dbReference>
<accession>B7G3K7</accession>
<dbReference type="InterPro" id="IPR012337">
    <property type="entry name" value="RNaseH-like_sf"/>
</dbReference>
<gene>
    <name evidence="2" type="ORF">PHATRDRAFT_37726</name>
</gene>
<dbReference type="EMBL" id="CM000615">
    <property type="protein sequence ID" value="EEC47022.1"/>
    <property type="molecule type" value="Genomic_DNA"/>
</dbReference>
<reference evidence="2 3" key="1">
    <citation type="journal article" date="2008" name="Nature">
        <title>The Phaeodactylum genome reveals the evolutionary history of diatom genomes.</title>
        <authorList>
            <person name="Bowler C."/>
            <person name="Allen A.E."/>
            <person name="Badger J.H."/>
            <person name="Grimwood J."/>
            <person name="Jabbari K."/>
            <person name="Kuo A."/>
            <person name="Maheswari U."/>
            <person name="Martens C."/>
            <person name="Maumus F."/>
            <person name="Otillar R.P."/>
            <person name="Rayko E."/>
            <person name="Salamov A."/>
            <person name="Vandepoele K."/>
            <person name="Beszteri B."/>
            <person name="Gruber A."/>
            <person name="Heijde M."/>
            <person name="Katinka M."/>
            <person name="Mock T."/>
            <person name="Valentin K."/>
            <person name="Verret F."/>
            <person name="Berges J.A."/>
            <person name="Brownlee C."/>
            <person name="Cadoret J.P."/>
            <person name="Chiovitti A."/>
            <person name="Choi C.J."/>
            <person name="Coesel S."/>
            <person name="De Martino A."/>
            <person name="Detter J.C."/>
            <person name="Durkin C."/>
            <person name="Falciatore A."/>
            <person name="Fournet J."/>
            <person name="Haruta M."/>
            <person name="Huysman M.J."/>
            <person name="Jenkins B.D."/>
            <person name="Jiroutova K."/>
            <person name="Jorgensen R.E."/>
            <person name="Joubert Y."/>
            <person name="Kaplan A."/>
            <person name="Kroger N."/>
            <person name="Kroth P.G."/>
            <person name="La Roche J."/>
            <person name="Lindquist E."/>
            <person name="Lommer M."/>
            <person name="Martin-Jezequel V."/>
            <person name="Lopez P.J."/>
            <person name="Lucas S."/>
            <person name="Mangogna M."/>
            <person name="McGinnis K."/>
            <person name="Medlin L.K."/>
            <person name="Montsant A."/>
            <person name="Oudot-Le Secq M.P."/>
            <person name="Napoli C."/>
            <person name="Obornik M."/>
            <person name="Parker M.S."/>
            <person name="Petit J.L."/>
            <person name="Porcel B.M."/>
            <person name="Poulsen N."/>
            <person name="Robison M."/>
            <person name="Rychlewski L."/>
            <person name="Rynearson T.A."/>
            <person name="Schmutz J."/>
            <person name="Shapiro H."/>
            <person name="Siaut M."/>
            <person name="Stanley M."/>
            <person name="Sussman M.R."/>
            <person name="Taylor A.R."/>
            <person name="Vardi A."/>
            <person name="von Dassow P."/>
            <person name="Vyverman W."/>
            <person name="Willis A."/>
            <person name="Wyrwicz L.S."/>
            <person name="Rokhsar D.S."/>
            <person name="Weissenbach J."/>
            <person name="Armbrust E.V."/>
            <person name="Green B.R."/>
            <person name="Van de Peer Y."/>
            <person name="Grigoriev I.V."/>
        </authorList>
    </citation>
    <scope>NUCLEOTIDE SEQUENCE [LARGE SCALE GENOMIC DNA]</scope>
    <source>
        <strain evidence="2 3">CCAP 1055/1</strain>
    </source>
</reference>
<name>B7G3K7_PHATC</name>
<proteinExistence type="predicted"/>
<dbReference type="PaxDb" id="2850-Phatr37726"/>
<feature type="compositionally biased region" description="Basic residues" evidence="1">
    <location>
        <begin position="332"/>
        <end position="342"/>
    </location>
</feature>
<protein>
    <recommendedName>
        <fullName evidence="4">Integrase catalytic domain-containing protein</fullName>
    </recommendedName>
</protein>
<dbReference type="GeneID" id="7202603"/>
<dbReference type="Proteomes" id="UP000000759">
    <property type="component" value="Chromosome 13"/>
</dbReference>
<dbReference type="KEGG" id="pti:PHATRDRAFT_37726"/>
<dbReference type="AlphaFoldDB" id="B7G3K7"/>
<sequence length="342" mass="37955">MLVLYDYNSNAIHVELMKSKSGAKILAAYQRAHSLFTQQGLQPQIQRLDNKASTALQSFMTANQVDFQLAPPHLHRRNAAERAIRTFKNHFIAGLCSTNPDFPLHLWDCHIPHAILTLNLLQGSRINPTLSAHTQLHGAFDYNCTPLAPPGTRVLVHEKPAVRETWAPHAVEGWYLGPAMNHYRCHRVWITEMRAKRVANMLAWFPSKIPMPTASSTDRALAAARDLVCALQNPSPALPFTPLDANQHQAHTQLAELFALVAARGLFRSRTRSSAPGPAPCLTPTPAQVRFAVPIVTAEHAPALLRVPTLAPPSPRVPPTATYHSRTDNPGRRRRKARQPQP</sequence>
<dbReference type="OrthoDB" id="46155at2759"/>
<feature type="region of interest" description="Disordered" evidence="1">
    <location>
        <begin position="307"/>
        <end position="342"/>
    </location>
</feature>
<evidence type="ECO:0000256" key="1">
    <source>
        <dbReference type="SAM" id="MobiDB-lite"/>
    </source>
</evidence>
<organism evidence="2 3">
    <name type="scientific">Phaeodactylum tricornutum (strain CCAP 1055/1)</name>
    <dbReference type="NCBI Taxonomy" id="556484"/>
    <lineage>
        <taxon>Eukaryota</taxon>
        <taxon>Sar</taxon>
        <taxon>Stramenopiles</taxon>
        <taxon>Ochrophyta</taxon>
        <taxon>Bacillariophyta</taxon>
        <taxon>Bacillariophyceae</taxon>
        <taxon>Bacillariophycidae</taxon>
        <taxon>Naviculales</taxon>
        <taxon>Phaeodactylaceae</taxon>
        <taxon>Phaeodactylum</taxon>
    </lineage>
</organism>
<dbReference type="InParanoid" id="B7G3K7"/>
<dbReference type="Gene3D" id="3.30.420.10">
    <property type="entry name" value="Ribonuclease H-like superfamily/Ribonuclease H"/>
    <property type="match status" value="1"/>
</dbReference>
<evidence type="ECO:0000313" key="2">
    <source>
        <dbReference type="EMBL" id="EEC47022.1"/>
    </source>
</evidence>
<dbReference type="RefSeq" id="XP_002181808.1">
    <property type="nucleotide sequence ID" value="XM_002181772.1"/>
</dbReference>
<dbReference type="GO" id="GO:0003676">
    <property type="term" value="F:nucleic acid binding"/>
    <property type="evidence" value="ECO:0007669"/>
    <property type="project" value="InterPro"/>
</dbReference>